<feature type="signal peptide" evidence="3">
    <location>
        <begin position="1"/>
        <end position="24"/>
    </location>
</feature>
<feature type="region of interest" description="Disordered" evidence="1">
    <location>
        <begin position="60"/>
        <end position="95"/>
    </location>
</feature>
<dbReference type="EMBL" id="NKXS01004329">
    <property type="protein sequence ID" value="PIN06764.1"/>
    <property type="molecule type" value="Genomic_DNA"/>
</dbReference>
<gene>
    <name evidence="4" type="ORF">CDL12_20680</name>
</gene>
<feature type="compositionally biased region" description="Low complexity" evidence="1">
    <location>
        <begin position="60"/>
        <end position="81"/>
    </location>
</feature>
<dbReference type="AlphaFoldDB" id="A0A2G9GN83"/>
<proteinExistence type="predicted"/>
<evidence type="ECO:0000256" key="2">
    <source>
        <dbReference type="SAM" id="Phobius"/>
    </source>
</evidence>
<dbReference type="PANTHER" id="PTHR35725:SF4">
    <property type="entry name" value="CLASSICAL ARABINOGALACTAN PROTEIN 26"/>
    <property type="match status" value="1"/>
</dbReference>
<accession>A0A2G9GN83</accession>
<feature type="chain" id="PRO_5013648003" description="Non-specific serine/threonine protein kinase" evidence="3">
    <location>
        <begin position="25"/>
        <end position="137"/>
    </location>
</feature>
<dbReference type="Proteomes" id="UP000231279">
    <property type="component" value="Unassembled WGS sequence"/>
</dbReference>
<evidence type="ECO:0000256" key="1">
    <source>
        <dbReference type="SAM" id="MobiDB-lite"/>
    </source>
</evidence>
<dbReference type="InterPro" id="IPR039346">
    <property type="entry name" value="AGP25/26"/>
</dbReference>
<evidence type="ECO:0008006" key="6">
    <source>
        <dbReference type="Google" id="ProtNLM"/>
    </source>
</evidence>
<organism evidence="4 5">
    <name type="scientific">Handroanthus impetiginosus</name>
    <dbReference type="NCBI Taxonomy" id="429701"/>
    <lineage>
        <taxon>Eukaryota</taxon>
        <taxon>Viridiplantae</taxon>
        <taxon>Streptophyta</taxon>
        <taxon>Embryophyta</taxon>
        <taxon>Tracheophyta</taxon>
        <taxon>Spermatophyta</taxon>
        <taxon>Magnoliopsida</taxon>
        <taxon>eudicotyledons</taxon>
        <taxon>Gunneridae</taxon>
        <taxon>Pentapetalae</taxon>
        <taxon>asterids</taxon>
        <taxon>lamiids</taxon>
        <taxon>Lamiales</taxon>
        <taxon>Bignoniaceae</taxon>
        <taxon>Crescentiina</taxon>
        <taxon>Tabebuia alliance</taxon>
        <taxon>Handroanthus</taxon>
    </lineage>
</organism>
<dbReference type="PANTHER" id="PTHR35725">
    <property type="entry name" value="CLASSICAL ARABINOGALACTAN PROTEIN 26"/>
    <property type="match status" value="1"/>
</dbReference>
<evidence type="ECO:0000313" key="5">
    <source>
        <dbReference type="Proteomes" id="UP000231279"/>
    </source>
</evidence>
<dbReference type="STRING" id="429701.A0A2G9GN83"/>
<comment type="caution">
    <text evidence="4">The sequence shown here is derived from an EMBL/GenBank/DDBJ whole genome shotgun (WGS) entry which is preliminary data.</text>
</comment>
<reference evidence="5" key="1">
    <citation type="journal article" date="2018" name="Gigascience">
        <title>Genome assembly of the Pink Ipe (Handroanthus impetiginosus, Bignoniaceae), a highly valued, ecologically keystone Neotropical timber forest tree.</title>
        <authorList>
            <person name="Silva-Junior O.B."/>
            <person name="Grattapaglia D."/>
            <person name="Novaes E."/>
            <person name="Collevatti R.G."/>
        </authorList>
    </citation>
    <scope>NUCLEOTIDE SEQUENCE [LARGE SCALE GENOMIC DNA]</scope>
    <source>
        <strain evidence="5">cv. UFG-1</strain>
    </source>
</reference>
<keyword evidence="2" id="KW-1133">Transmembrane helix</keyword>
<sequence length="137" mass="13713">MACSVSPFLIVLIATFMAFSSSFALGKNLPSSTISAAPALLPDRIAPSLSASPALSPDISPLFPSPRGSELSPSDSSLPLIPSSPSPPNPDAVVGLGPGVALSPPGISQDSSSVRVDGFLSSSVVVLFWGILVIAGL</sequence>
<keyword evidence="5" id="KW-1185">Reference proteome</keyword>
<keyword evidence="2" id="KW-0472">Membrane</keyword>
<evidence type="ECO:0000313" key="4">
    <source>
        <dbReference type="EMBL" id="PIN06764.1"/>
    </source>
</evidence>
<keyword evidence="3" id="KW-0732">Signal</keyword>
<feature type="transmembrane region" description="Helical" evidence="2">
    <location>
        <begin position="118"/>
        <end position="136"/>
    </location>
</feature>
<name>A0A2G9GN83_9LAMI</name>
<dbReference type="OrthoDB" id="10591849at2759"/>
<keyword evidence="2" id="KW-0812">Transmembrane</keyword>
<evidence type="ECO:0000256" key="3">
    <source>
        <dbReference type="SAM" id="SignalP"/>
    </source>
</evidence>
<protein>
    <recommendedName>
        <fullName evidence="6">Non-specific serine/threonine protein kinase</fullName>
    </recommendedName>
</protein>